<organism evidence="1 2">
    <name type="scientific">Klebsiella phage vB_KpM_FBKp24</name>
    <dbReference type="NCBI Taxonomy" id="2801834"/>
    <lineage>
        <taxon>Viruses</taxon>
        <taxon>Duplodnaviria</taxon>
        <taxon>Heunggongvirae</taxon>
        <taxon>Uroviricota</taxon>
        <taxon>Caudoviricetes</taxon>
        <taxon>Chimalliviridae</taxon>
        <taxon>Maaswegvirus</taxon>
        <taxon>Maaswegvirus Kp24</taxon>
    </lineage>
</organism>
<dbReference type="EMBL" id="MW394391">
    <property type="protein sequence ID" value="QQV92196.1"/>
    <property type="molecule type" value="Genomic_DNA"/>
</dbReference>
<keyword evidence="2" id="KW-1185">Reference proteome</keyword>
<gene>
    <name evidence="1" type="ORF">vBKpMFBKp24_179</name>
</gene>
<reference evidence="1 2" key="1">
    <citation type="submission" date="2020-12" db="EMBL/GenBank/DDBJ databases">
        <title>Genomic characterization of four novel bacteriophages infecting Klebsiella pneumoniae.</title>
        <authorList>
            <person name="Estrada Bonilla B."/>
            <person name="Costa A.R."/>
            <person name="van Rossum T."/>
            <person name="Hagedoorn S."/>
            <person name="Wallinga H."/>
            <person name="Xiao M."/>
            <person name="Song W."/>
            <person name="Haas P.-J."/>
            <person name="Nobrega F.L."/>
            <person name="Brouns S.J.J."/>
        </authorList>
    </citation>
    <scope>NUCLEOTIDE SEQUENCE [LARGE SCALE GENOMIC DNA]</scope>
</reference>
<sequence length="155" mass="17848">MSEFVRNIELMTFNSPAMNLSNDQYNITLDQLEKQMQSILNFGSIGYVTFCQVDDWEKSFRRNESAGYLVGYEIVNNVSTGAMWLYADIALSPEAIGFRNLFPDLSGFAMRSQSLIIESDYGRIAQIETIEGFDFTFVKDNSVRTDPIEKHQRRR</sequence>
<accession>A0A7U0GBN2</accession>
<name>A0A7U0GBN2_9CAUD</name>
<dbReference type="Proteomes" id="UP000596381">
    <property type="component" value="Segment"/>
</dbReference>
<evidence type="ECO:0000313" key="1">
    <source>
        <dbReference type="EMBL" id="QQV92196.1"/>
    </source>
</evidence>
<evidence type="ECO:0000313" key="2">
    <source>
        <dbReference type="Proteomes" id="UP000596381"/>
    </source>
</evidence>
<protein>
    <submittedName>
        <fullName evidence="1">Uncharacterized protein</fullName>
    </submittedName>
</protein>
<proteinExistence type="predicted"/>